<evidence type="ECO:0000313" key="1">
    <source>
        <dbReference type="Proteomes" id="UP000675920"/>
    </source>
</evidence>
<dbReference type="Proteomes" id="UP000675920">
    <property type="component" value="Unplaced"/>
</dbReference>
<dbReference type="OrthoDB" id="8536911at2"/>
<protein>
    <submittedName>
        <fullName evidence="2">DUF4144 family protein</fullName>
    </submittedName>
</protein>
<evidence type="ECO:0000313" key="2">
    <source>
        <dbReference type="RefSeq" id="WP_028312932.1"/>
    </source>
</evidence>
<dbReference type="InterPro" id="IPR025284">
    <property type="entry name" value="DUF4144"/>
</dbReference>
<keyword evidence="1" id="KW-1185">Reference proteome</keyword>
<sequence>MTRTPCWPGVLRQRGIDELLPVRDVGHWTSDLDFRHWRPHDGDCVIDSNGVVFDAVLPVSACPPAIVPRGDGSLMSLGKFSELVRRHLSMAGQCCVSKIELASFAEGIALVAQTAD</sequence>
<dbReference type="AlphaFoldDB" id="A0A8B6X6X9"/>
<name>A0A8B6X6X9_9BURK</name>
<organism evidence="1 2">
    <name type="scientific">Derxia gummosa DSM 723</name>
    <dbReference type="NCBI Taxonomy" id="1121388"/>
    <lineage>
        <taxon>Bacteria</taxon>
        <taxon>Pseudomonadati</taxon>
        <taxon>Pseudomonadota</taxon>
        <taxon>Betaproteobacteria</taxon>
        <taxon>Burkholderiales</taxon>
        <taxon>Alcaligenaceae</taxon>
        <taxon>Derxia</taxon>
    </lineage>
</organism>
<dbReference type="Gene3D" id="1.10.8.650">
    <property type="entry name" value="Uncharacterised protein PF13642 yp_926445, C-terminal domain"/>
    <property type="match status" value="1"/>
</dbReference>
<dbReference type="Pfam" id="PF13642">
    <property type="entry name" value="DUF4144"/>
    <property type="match status" value="1"/>
</dbReference>
<proteinExistence type="predicted"/>
<dbReference type="Gene3D" id="2.40.10.320">
    <property type="entry name" value="Uncharacterised protein PF13642 yp_926445, N-terminal domain"/>
    <property type="match status" value="1"/>
</dbReference>
<reference evidence="2" key="1">
    <citation type="submission" date="2025-08" db="UniProtKB">
        <authorList>
            <consortium name="RefSeq"/>
        </authorList>
    </citation>
    <scope>IDENTIFICATION</scope>
</reference>
<accession>A0A8B6X6X9</accession>
<dbReference type="RefSeq" id="WP_028312932.1">
    <property type="nucleotide sequence ID" value="NZ_KI519499.1"/>
</dbReference>